<dbReference type="RefSeq" id="WP_001044551.1">
    <property type="nucleotide sequence ID" value="NZ_CADDXB010000001.1"/>
</dbReference>
<dbReference type="GO" id="GO:0017108">
    <property type="term" value="F:5'-flap endonuclease activity"/>
    <property type="evidence" value="ECO:0007669"/>
    <property type="project" value="InterPro"/>
</dbReference>
<dbReference type="InterPro" id="IPR038969">
    <property type="entry name" value="FEN"/>
</dbReference>
<organism evidence="2 3">
    <name type="scientific">Vibrio cholerae</name>
    <dbReference type="NCBI Taxonomy" id="666"/>
    <lineage>
        <taxon>Bacteria</taxon>
        <taxon>Pseudomonadati</taxon>
        <taxon>Pseudomonadota</taxon>
        <taxon>Gammaproteobacteria</taxon>
        <taxon>Vibrionales</taxon>
        <taxon>Vibrionaceae</taxon>
        <taxon>Vibrio</taxon>
    </lineage>
</organism>
<evidence type="ECO:0000259" key="1">
    <source>
        <dbReference type="Pfam" id="PF02739"/>
    </source>
</evidence>
<dbReference type="Pfam" id="PF02739">
    <property type="entry name" value="5_3_exonuc_N"/>
    <property type="match status" value="1"/>
</dbReference>
<dbReference type="PANTHER" id="PTHR42646">
    <property type="entry name" value="FLAP ENDONUCLEASE XNI"/>
    <property type="match status" value="1"/>
</dbReference>
<feature type="domain" description="5'-3' exonuclease alpha-helical arch N-terminal" evidence="1">
    <location>
        <begin position="41"/>
        <end position="148"/>
    </location>
</feature>
<evidence type="ECO:0000313" key="3">
    <source>
        <dbReference type="Proteomes" id="UP000041770"/>
    </source>
</evidence>
<dbReference type="GO" id="GO:0003677">
    <property type="term" value="F:DNA binding"/>
    <property type="evidence" value="ECO:0007669"/>
    <property type="project" value="InterPro"/>
</dbReference>
<reference evidence="2 3" key="1">
    <citation type="submission" date="2015-07" db="EMBL/GenBank/DDBJ databases">
        <authorList>
            <consortium name="Pathogen Informatics"/>
        </authorList>
    </citation>
    <scope>NUCLEOTIDE SEQUENCE [LARGE SCALE GENOMIC DNA]</scope>
    <source>
        <strain evidence="2 3">A316</strain>
    </source>
</reference>
<dbReference type="GO" id="GO:0004527">
    <property type="term" value="F:exonuclease activity"/>
    <property type="evidence" value="ECO:0007669"/>
    <property type="project" value="UniProtKB-KW"/>
</dbReference>
<dbReference type="EMBL" id="CWQY01000004">
    <property type="protein sequence ID" value="CSC22277.1"/>
    <property type="molecule type" value="Genomic_DNA"/>
</dbReference>
<proteinExistence type="predicted"/>
<gene>
    <name evidence="2" type="ORF">ERS013200_00869</name>
</gene>
<dbReference type="Gene3D" id="3.40.50.1010">
    <property type="entry name" value="5'-nuclease"/>
    <property type="match status" value="1"/>
</dbReference>
<sequence>MNKTRRLGLFDLDIFAFQANATAMEEVFLQNGDEFIGLMTNMTQAFNSVVSRIDEIRTQLKLDKVVMCLTDDHNWRKDVLPTYKSNRKDMRKPVGLAELKRRLGEHYETYLRPSLEADDVMGILATWKGFHPDYRKIVISEDKDMKTLPVWLYNPAKDFEPWLNSEEDADFFHLCQTLAGDVTDGYSGCPSIGMDTAKQMLKDKIMFEQYDHVFKTGARKGVTESRWRKVESPSAWDTVVSCYRKAGLSEEYALQQARVARICRASDYDFKNKEVKLWLPNEKSNV</sequence>
<keyword evidence="2" id="KW-0378">Hydrolase</keyword>
<dbReference type="InterPro" id="IPR020046">
    <property type="entry name" value="5-3_exonucl_a-hlix_arch_N"/>
</dbReference>
<protein>
    <submittedName>
        <fullName evidence="2">Phage exonuclease</fullName>
    </submittedName>
</protein>
<name>A0A655TDE1_VIBCL</name>
<dbReference type="SUPFAM" id="SSF88723">
    <property type="entry name" value="PIN domain-like"/>
    <property type="match status" value="1"/>
</dbReference>
<evidence type="ECO:0000313" key="2">
    <source>
        <dbReference type="EMBL" id="CSC22277.1"/>
    </source>
</evidence>
<dbReference type="PANTHER" id="PTHR42646:SF2">
    <property type="entry name" value="5'-3' EXONUCLEASE FAMILY PROTEIN"/>
    <property type="match status" value="1"/>
</dbReference>
<dbReference type="GO" id="GO:0033567">
    <property type="term" value="P:DNA replication, Okazaki fragment processing"/>
    <property type="evidence" value="ECO:0007669"/>
    <property type="project" value="InterPro"/>
</dbReference>
<accession>A0A655TDE1</accession>
<keyword evidence="2" id="KW-0540">Nuclease</keyword>
<keyword evidence="2" id="KW-0269">Exonuclease</keyword>
<dbReference type="Proteomes" id="UP000041770">
    <property type="component" value="Unassembled WGS sequence"/>
</dbReference>
<dbReference type="InterPro" id="IPR029060">
    <property type="entry name" value="PIN-like_dom_sf"/>
</dbReference>
<dbReference type="AlphaFoldDB" id="A0A655TDE1"/>